<dbReference type="AlphaFoldDB" id="A0A1Y2LNZ4"/>
<dbReference type="InParanoid" id="A0A1Y2LNZ4"/>
<accession>A0A1Y2LNZ4</accession>
<dbReference type="InterPro" id="IPR000210">
    <property type="entry name" value="BTB/POZ_dom"/>
</dbReference>
<name>A0A1Y2LNZ4_EPING</name>
<dbReference type="PANTHER" id="PTHR47843">
    <property type="entry name" value="BTB DOMAIN-CONTAINING PROTEIN-RELATED"/>
    <property type="match status" value="1"/>
</dbReference>
<feature type="region of interest" description="Disordered" evidence="1">
    <location>
        <begin position="137"/>
        <end position="156"/>
    </location>
</feature>
<dbReference type="PROSITE" id="PS50097">
    <property type="entry name" value="BTB"/>
    <property type="match status" value="1"/>
</dbReference>
<evidence type="ECO:0000256" key="1">
    <source>
        <dbReference type="SAM" id="MobiDB-lite"/>
    </source>
</evidence>
<keyword evidence="4" id="KW-1185">Reference proteome</keyword>
<gene>
    <name evidence="3" type="ORF">B5807_10169</name>
</gene>
<dbReference type="SUPFAM" id="SSF54695">
    <property type="entry name" value="POZ domain"/>
    <property type="match status" value="1"/>
</dbReference>
<evidence type="ECO:0000313" key="3">
    <source>
        <dbReference type="EMBL" id="OSS45515.1"/>
    </source>
</evidence>
<evidence type="ECO:0000313" key="4">
    <source>
        <dbReference type="Proteomes" id="UP000193240"/>
    </source>
</evidence>
<dbReference type="CDD" id="cd18186">
    <property type="entry name" value="BTB_POZ_ZBTB_KLHL-like"/>
    <property type="match status" value="1"/>
</dbReference>
<protein>
    <recommendedName>
        <fullName evidence="2">BTB domain-containing protein</fullName>
    </recommendedName>
</protein>
<dbReference type="Proteomes" id="UP000193240">
    <property type="component" value="Unassembled WGS sequence"/>
</dbReference>
<dbReference type="InterPro" id="IPR011333">
    <property type="entry name" value="SKP1/BTB/POZ_sf"/>
</dbReference>
<proteinExistence type="predicted"/>
<dbReference type="PANTHER" id="PTHR47843:SF2">
    <property type="entry name" value="BTB DOMAIN-CONTAINING PROTEIN"/>
    <property type="match status" value="1"/>
</dbReference>
<dbReference type="Pfam" id="PF00651">
    <property type="entry name" value="BTB"/>
    <property type="match status" value="1"/>
</dbReference>
<dbReference type="STRING" id="105696.A0A1Y2LNZ4"/>
<reference evidence="3 4" key="1">
    <citation type="journal article" date="2017" name="Genome Announc.">
        <title>Genome sequence of the saprophytic ascomycete Epicoccum nigrum ICMP 19927 strain isolated from New Zealand.</title>
        <authorList>
            <person name="Fokin M."/>
            <person name="Fleetwood D."/>
            <person name="Weir B.S."/>
            <person name="Villas-Boas S.G."/>
        </authorList>
    </citation>
    <scope>NUCLEOTIDE SEQUENCE [LARGE SCALE GENOMIC DNA]</scope>
    <source>
        <strain evidence="3 4">ICMP 19927</strain>
    </source>
</reference>
<dbReference type="Gene3D" id="3.30.710.10">
    <property type="entry name" value="Potassium Channel Kv1.1, Chain A"/>
    <property type="match status" value="1"/>
</dbReference>
<dbReference type="EMBL" id="KZ107854">
    <property type="protein sequence ID" value="OSS45515.1"/>
    <property type="molecule type" value="Genomic_DNA"/>
</dbReference>
<feature type="domain" description="BTB" evidence="2">
    <location>
        <begin position="40"/>
        <end position="104"/>
    </location>
</feature>
<organism evidence="3 4">
    <name type="scientific">Epicoccum nigrum</name>
    <name type="common">Soil fungus</name>
    <name type="synonym">Epicoccum purpurascens</name>
    <dbReference type="NCBI Taxonomy" id="105696"/>
    <lineage>
        <taxon>Eukaryota</taxon>
        <taxon>Fungi</taxon>
        <taxon>Dikarya</taxon>
        <taxon>Ascomycota</taxon>
        <taxon>Pezizomycotina</taxon>
        <taxon>Dothideomycetes</taxon>
        <taxon>Pleosporomycetidae</taxon>
        <taxon>Pleosporales</taxon>
        <taxon>Pleosporineae</taxon>
        <taxon>Didymellaceae</taxon>
        <taxon>Epicoccum</taxon>
    </lineage>
</organism>
<sequence>MEIVSNLKKIYHDSVMGNANSAPTVGQKRKRPNFLAIDQTLIGITIGDDEEEKKSFMLHKDLLCAHSRYFRNACEGLLSEDEALTIHLPNISESTIKLFQFWLYGQATREEPKRVIKRVKHTLPSKGKEIIDLDAPGPALADDQQHAPALPPPLDPEDELTADELFNTRRTPKWIGTPEFLFDTNHQYLRTFIGLSTLAHTYDIPQLACDCMTLLVELQNYNRDKSGQRDLWPPYAELYAGLPSTAPLCKYLVKEAAVYRDLTRIKRAKLDDLPKDFLVDMLLTTTPMKRVSRLKLKEEIRDACNFHAHPGHAATVLCKKRQVRDGAFYSSFLRACMSEVYALEENAEQHWDGESETTEVLQQEMFALEGESEVCRDWDWDNEDTLRVSEGEESG</sequence>
<evidence type="ECO:0000259" key="2">
    <source>
        <dbReference type="PROSITE" id="PS50097"/>
    </source>
</evidence>